<dbReference type="CDD" id="cd03586">
    <property type="entry name" value="PolY_Pol_IV_kappa"/>
    <property type="match status" value="1"/>
</dbReference>
<reference evidence="18 19" key="2">
    <citation type="submission" date="2019-04" db="EMBL/GenBank/DDBJ databases">
        <title>Complete Genome of UW386 and Higher Quality Genome of UW700.</title>
        <authorList>
            <person name="Jacobs J."/>
            <person name="Perez A."/>
            <person name="Steidl O."/>
            <person name="Allen C."/>
        </authorList>
    </citation>
    <scope>NUCLEOTIDE SEQUENCE [LARGE SCALE GENOMIC DNA]</scope>
    <source>
        <strain evidence="18 19">UW386</strain>
    </source>
</reference>
<keyword evidence="8 15" id="KW-0479">Metal-binding</keyword>
<keyword evidence="13 15" id="KW-0234">DNA repair</keyword>
<dbReference type="SUPFAM" id="SSF100879">
    <property type="entry name" value="Lesion bypass DNA polymerase (Y-family), little finger domain"/>
    <property type="match status" value="1"/>
</dbReference>
<evidence type="ECO:0000256" key="12">
    <source>
        <dbReference type="ARBA" id="ARBA00023125"/>
    </source>
</evidence>
<evidence type="ECO:0000256" key="2">
    <source>
        <dbReference type="ARBA" id="ARBA00010945"/>
    </source>
</evidence>
<evidence type="ECO:0000313" key="18">
    <source>
        <dbReference type="EMBL" id="QCX49410.1"/>
    </source>
</evidence>
<dbReference type="InterPro" id="IPR022880">
    <property type="entry name" value="DNApol_IV"/>
</dbReference>
<dbReference type="PANTHER" id="PTHR11076">
    <property type="entry name" value="DNA REPAIR POLYMERASE UMUC / TRANSFERASE FAMILY MEMBER"/>
    <property type="match status" value="1"/>
</dbReference>
<evidence type="ECO:0000256" key="1">
    <source>
        <dbReference type="ARBA" id="ARBA00004496"/>
    </source>
</evidence>
<dbReference type="FunFam" id="1.10.150.20:FF:000019">
    <property type="entry name" value="DNA polymerase IV"/>
    <property type="match status" value="1"/>
</dbReference>
<keyword evidence="11 15" id="KW-0239">DNA-directed DNA polymerase</keyword>
<dbReference type="Proteomes" id="UP000310553">
    <property type="component" value="Chromosome"/>
</dbReference>
<organism evidence="17">
    <name type="scientific">Ralstonia solanacearum</name>
    <name type="common">Pseudomonas solanacearum</name>
    <dbReference type="NCBI Taxonomy" id="305"/>
    <lineage>
        <taxon>Bacteria</taxon>
        <taxon>Pseudomonadati</taxon>
        <taxon>Pseudomonadota</taxon>
        <taxon>Betaproteobacteria</taxon>
        <taxon>Burkholderiales</taxon>
        <taxon>Burkholderiaceae</taxon>
        <taxon>Ralstonia</taxon>
        <taxon>Ralstonia solanacearum species complex</taxon>
    </lineage>
</organism>
<dbReference type="Pfam" id="PF21999">
    <property type="entry name" value="IMS_HHH_1"/>
    <property type="match status" value="1"/>
</dbReference>
<evidence type="ECO:0000256" key="7">
    <source>
        <dbReference type="ARBA" id="ARBA00022705"/>
    </source>
</evidence>
<evidence type="ECO:0000256" key="5">
    <source>
        <dbReference type="ARBA" id="ARBA00022679"/>
    </source>
</evidence>
<dbReference type="InterPro" id="IPR053848">
    <property type="entry name" value="IMS_HHH_1"/>
</dbReference>
<keyword evidence="7 15" id="KW-0235">DNA replication</keyword>
<dbReference type="InterPro" id="IPR001126">
    <property type="entry name" value="UmuC"/>
</dbReference>
<reference evidence="17" key="1">
    <citation type="submission" date="2015-10" db="EMBL/GenBank/DDBJ databases">
        <authorList>
            <person name="Gilbert D.G."/>
        </authorList>
    </citation>
    <scope>NUCLEOTIDE SEQUENCE</scope>
    <source>
        <strain evidence="17">Phyl III-seqv23</strain>
    </source>
</reference>
<comment type="catalytic activity">
    <reaction evidence="14 15">
        <text>DNA(n) + a 2'-deoxyribonucleoside 5'-triphosphate = DNA(n+1) + diphosphate</text>
        <dbReference type="Rhea" id="RHEA:22508"/>
        <dbReference type="Rhea" id="RHEA-COMP:17339"/>
        <dbReference type="Rhea" id="RHEA-COMP:17340"/>
        <dbReference type="ChEBI" id="CHEBI:33019"/>
        <dbReference type="ChEBI" id="CHEBI:61560"/>
        <dbReference type="ChEBI" id="CHEBI:173112"/>
        <dbReference type="EC" id="2.7.7.7"/>
    </reaction>
</comment>
<dbReference type="GO" id="GO:0005829">
    <property type="term" value="C:cytosol"/>
    <property type="evidence" value="ECO:0007669"/>
    <property type="project" value="TreeGrafter"/>
</dbReference>
<name>A0A0S4TYR8_RALSL</name>
<feature type="site" description="Substrate discrimination" evidence="15">
    <location>
        <position position="18"/>
    </location>
</feature>
<dbReference type="GO" id="GO:0003684">
    <property type="term" value="F:damaged DNA binding"/>
    <property type="evidence" value="ECO:0007669"/>
    <property type="project" value="InterPro"/>
</dbReference>
<dbReference type="SUPFAM" id="SSF56672">
    <property type="entry name" value="DNA/RNA polymerases"/>
    <property type="match status" value="1"/>
</dbReference>
<dbReference type="GO" id="GO:0000287">
    <property type="term" value="F:magnesium ion binding"/>
    <property type="evidence" value="ECO:0007669"/>
    <property type="project" value="UniProtKB-UniRule"/>
</dbReference>
<evidence type="ECO:0000256" key="4">
    <source>
        <dbReference type="ARBA" id="ARBA00022490"/>
    </source>
</evidence>
<evidence type="ECO:0000256" key="14">
    <source>
        <dbReference type="ARBA" id="ARBA00049244"/>
    </source>
</evidence>
<comment type="function">
    <text evidence="15">Poorly processive, error-prone DNA polymerase involved in untargeted mutagenesis. Copies undamaged DNA at stalled replication forks, which arise in vivo from mismatched or misaligned primer ends. These misaligned primers can be extended by PolIV. Exhibits no 3'-5' exonuclease (proofreading) activity. May be involved in translesional synthesis, in conjunction with the beta clamp from PolIII.</text>
</comment>
<dbReference type="EMBL" id="LN899819">
    <property type="protein sequence ID" value="CUV15154.1"/>
    <property type="molecule type" value="Genomic_DNA"/>
</dbReference>
<dbReference type="InterPro" id="IPR043128">
    <property type="entry name" value="Rev_trsase/Diguanyl_cyclase"/>
</dbReference>
<accession>A0A0S4TYR8</accession>
<evidence type="ECO:0000313" key="19">
    <source>
        <dbReference type="Proteomes" id="UP000310553"/>
    </source>
</evidence>
<evidence type="ECO:0000256" key="15">
    <source>
        <dbReference type="HAMAP-Rule" id="MF_01113"/>
    </source>
</evidence>
<evidence type="ECO:0000256" key="6">
    <source>
        <dbReference type="ARBA" id="ARBA00022695"/>
    </source>
</evidence>
<dbReference type="GO" id="GO:0006281">
    <property type="term" value="P:DNA repair"/>
    <property type="evidence" value="ECO:0007669"/>
    <property type="project" value="UniProtKB-UniRule"/>
</dbReference>
<keyword evidence="5 15" id="KW-0808">Transferase</keyword>
<comment type="subcellular location">
    <subcellularLocation>
        <location evidence="1 15">Cytoplasm</location>
    </subcellularLocation>
</comment>
<protein>
    <recommendedName>
        <fullName evidence="15">DNA polymerase IV</fullName>
        <shortName evidence="15">Pol IV</shortName>
        <ecNumber evidence="15">2.7.7.7</ecNumber>
    </recommendedName>
</protein>
<dbReference type="PROSITE" id="PS50173">
    <property type="entry name" value="UMUC"/>
    <property type="match status" value="1"/>
</dbReference>
<evidence type="ECO:0000256" key="8">
    <source>
        <dbReference type="ARBA" id="ARBA00022723"/>
    </source>
</evidence>
<evidence type="ECO:0000313" key="17">
    <source>
        <dbReference type="EMBL" id="CUV15154.1"/>
    </source>
</evidence>
<dbReference type="Gene3D" id="3.40.1170.60">
    <property type="match status" value="1"/>
</dbReference>
<sequence>MRRPAVRKIIHCDCDCFYAAIEMRDDPRLVGRPLAVGGRPERRGVVATCNYEARKFGIHSAMPMAQAVKRCPDLLIVPPAMDKYRQVARQIFAIYQGYTPLVEPLSLDEAYLDVTDSPMLAGSGTRIAEDIRRRVREEIGITVSAGVAPNKFIAKIASDWNKPDGLFVVRPEQVDAFVAALPVERLFGVGKVTAAKLRRLGAQTCGDLRGWGADRLQQHFGSFGFRLHDLCRGIDHRQVQPSQTRKSVSVEETYATDLRTLDDCQRELTILVDQLAARVERARAGDMIHKTFVKLRFADFRGTTVECVYPQVALPVFNRLLAQGFERRRMPVRLLGVGVRLHETDAHARQQALFAEDPPPGA</sequence>
<dbReference type="PANTHER" id="PTHR11076:SF33">
    <property type="entry name" value="DNA POLYMERASE KAPPA"/>
    <property type="match status" value="1"/>
</dbReference>
<comment type="similarity">
    <text evidence="2 15">Belongs to the DNA polymerase type-Y family.</text>
</comment>
<dbReference type="GO" id="GO:0042276">
    <property type="term" value="P:error-prone translesion synthesis"/>
    <property type="evidence" value="ECO:0007669"/>
    <property type="project" value="TreeGrafter"/>
</dbReference>
<keyword evidence="9 15" id="KW-0227">DNA damage</keyword>
<evidence type="ECO:0000256" key="9">
    <source>
        <dbReference type="ARBA" id="ARBA00022763"/>
    </source>
</evidence>
<feature type="domain" description="UmuC" evidence="16">
    <location>
        <begin position="9"/>
        <end position="190"/>
    </location>
</feature>
<evidence type="ECO:0000256" key="11">
    <source>
        <dbReference type="ARBA" id="ARBA00022932"/>
    </source>
</evidence>
<gene>
    <name evidence="15 17" type="primary">dinB</name>
    <name evidence="18" type="ORF">E7Z57_10015</name>
    <name evidence="17" type="ORF">RUN39_v1_1150008</name>
</gene>
<dbReference type="EMBL" id="CP039339">
    <property type="protein sequence ID" value="QCX49410.1"/>
    <property type="molecule type" value="Genomic_DNA"/>
</dbReference>
<evidence type="ECO:0000256" key="10">
    <source>
        <dbReference type="ARBA" id="ARBA00022842"/>
    </source>
</evidence>
<dbReference type="AlphaFoldDB" id="A0A0S4TYR8"/>
<dbReference type="NCBIfam" id="NF002677">
    <property type="entry name" value="PRK02406.1"/>
    <property type="match status" value="1"/>
</dbReference>
<dbReference type="HAMAP" id="MF_01113">
    <property type="entry name" value="DNApol_IV"/>
    <property type="match status" value="1"/>
</dbReference>
<dbReference type="Pfam" id="PF11799">
    <property type="entry name" value="IMS_C"/>
    <property type="match status" value="1"/>
</dbReference>
<dbReference type="Gene3D" id="3.30.70.270">
    <property type="match status" value="1"/>
</dbReference>
<dbReference type="GO" id="GO:0009432">
    <property type="term" value="P:SOS response"/>
    <property type="evidence" value="ECO:0007669"/>
    <property type="project" value="TreeGrafter"/>
</dbReference>
<dbReference type="Gene3D" id="3.30.1490.100">
    <property type="entry name" value="DNA polymerase, Y-family, little finger domain"/>
    <property type="match status" value="1"/>
</dbReference>
<dbReference type="Gene3D" id="1.10.150.20">
    <property type="entry name" value="5' to 3' exonuclease, C-terminal subdomain"/>
    <property type="match status" value="1"/>
</dbReference>
<evidence type="ECO:0000256" key="3">
    <source>
        <dbReference type="ARBA" id="ARBA00022457"/>
    </source>
</evidence>
<dbReference type="InterPro" id="IPR050116">
    <property type="entry name" value="DNA_polymerase-Y"/>
</dbReference>
<comment type="subunit">
    <text evidence="15">Monomer.</text>
</comment>
<comment type="cofactor">
    <cofactor evidence="15">
        <name>Mg(2+)</name>
        <dbReference type="ChEBI" id="CHEBI:18420"/>
    </cofactor>
    <text evidence="15">Binds 2 magnesium ions per subunit.</text>
</comment>
<proteinExistence type="inferred from homology"/>
<keyword evidence="6 15" id="KW-0548">Nucleotidyltransferase</keyword>
<dbReference type="InterPro" id="IPR017961">
    <property type="entry name" value="DNA_pol_Y-fam_little_finger"/>
</dbReference>
<keyword evidence="10 15" id="KW-0460">Magnesium</keyword>
<feature type="binding site" evidence="15">
    <location>
        <position position="108"/>
    </location>
    <ligand>
        <name>Mg(2+)</name>
        <dbReference type="ChEBI" id="CHEBI:18420"/>
    </ligand>
</feature>
<feature type="active site" evidence="15">
    <location>
        <position position="109"/>
    </location>
</feature>
<dbReference type="FunFam" id="3.40.1170.60:FF:000001">
    <property type="entry name" value="DNA polymerase IV"/>
    <property type="match status" value="1"/>
</dbReference>
<dbReference type="InterPro" id="IPR043502">
    <property type="entry name" value="DNA/RNA_pol_sf"/>
</dbReference>
<keyword evidence="4 15" id="KW-0963">Cytoplasm</keyword>
<feature type="binding site" evidence="15">
    <location>
        <position position="13"/>
    </location>
    <ligand>
        <name>Mg(2+)</name>
        <dbReference type="ChEBI" id="CHEBI:18420"/>
    </ligand>
</feature>
<keyword evidence="12 15" id="KW-0238">DNA-binding</keyword>
<dbReference type="EC" id="2.7.7.7" evidence="15"/>
<dbReference type="InterPro" id="IPR036775">
    <property type="entry name" value="DNA_pol_Y-fam_lit_finger_sf"/>
</dbReference>
<dbReference type="PATRIC" id="fig|305.106.peg.5246"/>
<keyword evidence="3 15" id="KW-0515">Mutator protein</keyword>
<dbReference type="Pfam" id="PF00817">
    <property type="entry name" value="IMS"/>
    <property type="match status" value="1"/>
</dbReference>
<dbReference type="GO" id="GO:0006261">
    <property type="term" value="P:DNA-templated DNA replication"/>
    <property type="evidence" value="ECO:0007669"/>
    <property type="project" value="UniProtKB-UniRule"/>
</dbReference>
<evidence type="ECO:0000259" key="16">
    <source>
        <dbReference type="PROSITE" id="PS50173"/>
    </source>
</evidence>
<dbReference type="GO" id="GO:0003887">
    <property type="term" value="F:DNA-directed DNA polymerase activity"/>
    <property type="evidence" value="ECO:0007669"/>
    <property type="project" value="UniProtKB-UniRule"/>
</dbReference>
<evidence type="ECO:0000256" key="13">
    <source>
        <dbReference type="ARBA" id="ARBA00023204"/>
    </source>
</evidence>